<evidence type="ECO:0000256" key="8">
    <source>
        <dbReference type="ARBA" id="ARBA00022729"/>
    </source>
</evidence>
<evidence type="ECO:0000256" key="12">
    <source>
        <dbReference type="ARBA" id="ARBA00023136"/>
    </source>
</evidence>
<comment type="caution">
    <text evidence="16">The sequence shown here is derived from an EMBL/GenBank/DDBJ whole genome shotgun (WGS) entry which is preliminary data.</text>
</comment>
<proteinExistence type="inferred from homology"/>
<dbReference type="InterPro" id="IPR001245">
    <property type="entry name" value="Ser-Thr/Tyr_kinase_cat_dom"/>
</dbReference>
<evidence type="ECO:0000313" key="17">
    <source>
        <dbReference type="Proteomes" id="UP000824120"/>
    </source>
</evidence>
<feature type="transmembrane region" description="Helical" evidence="14">
    <location>
        <begin position="864"/>
        <end position="892"/>
    </location>
</feature>
<feature type="transmembrane region" description="Helical" evidence="14">
    <location>
        <begin position="799"/>
        <end position="822"/>
    </location>
</feature>
<feature type="transmembrane region" description="Helical" evidence="14">
    <location>
        <begin position="1273"/>
        <end position="1292"/>
    </location>
</feature>
<organism evidence="16 17">
    <name type="scientific">Solanum commersonii</name>
    <name type="common">Commerson's wild potato</name>
    <name type="synonym">Commerson's nightshade</name>
    <dbReference type="NCBI Taxonomy" id="4109"/>
    <lineage>
        <taxon>Eukaryota</taxon>
        <taxon>Viridiplantae</taxon>
        <taxon>Streptophyta</taxon>
        <taxon>Embryophyta</taxon>
        <taxon>Tracheophyta</taxon>
        <taxon>Spermatophyta</taxon>
        <taxon>Magnoliopsida</taxon>
        <taxon>eudicotyledons</taxon>
        <taxon>Gunneridae</taxon>
        <taxon>Pentapetalae</taxon>
        <taxon>asterids</taxon>
        <taxon>lamiids</taxon>
        <taxon>Solanales</taxon>
        <taxon>Solanaceae</taxon>
        <taxon>Solanoideae</taxon>
        <taxon>Solaneae</taxon>
        <taxon>Solanum</taxon>
    </lineage>
</organism>
<keyword evidence="10 14" id="KW-1133">Transmembrane helix</keyword>
<keyword evidence="11" id="KW-0333">Golgi apparatus</keyword>
<dbReference type="Proteomes" id="UP000824120">
    <property type="component" value="Chromosome 1"/>
</dbReference>
<dbReference type="InterPro" id="IPR011009">
    <property type="entry name" value="Kinase-like_dom_sf"/>
</dbReference>
<feature type="binding site" evidence="13">
    <location>
        <position position="80"/>
    </location>
    <ligand>
        <name>ATP</name>
        <dbReference type="ChEBI" id="CHEBI:30616"/>
    </ligand>
</feature>
<keyword evidence="8" id="KW-0732">Signal</keyword>
<gene>
    <name evidence="16" type="ORF">H5410_000044</name>
</gene>
<evidence type="ECO:0000256" key="6">
    <source>
        <dbReference type="ARBA" id="ARBA00022475"/>
    </source>
</evidence>
<dbReference type="Pfam" id="PF02990">
    <property type="entry name" value="EMP70"/>
    <property type="match status" value="1"/>
</dbReference>
<feature type="transmembrane region" description="Helical" evidence="14">
    <location>
        <begin position="1128"/>
        <end position="1147"/>
    </location>
</feature>
<evidence type="ECO:0000256" key="10">
    <source>
        <dbReference type="ARBA" id="ARBA00022989"/>
    </source>
</evidence>
<feature type="transmembrane region" description="Helical" evidence="14">
    <location>
        <begin position="997"/>
        <end position="1021"/>
    </location>
</feature>
<keyword evidence="12 14" id="KW-0472">Membrane</keyword>
<dbReference type="PROSITE" id="PS00107">
    <property type="entry name" value="PROTEIN_KINASE_ATP"/>
    <property type="match status" value="1"/>
</dbReference>
<comment type="subcellular location">
    <subcellularLocation>
        <location evidence="2">Cell membrane</location>
        <topology evidence="2">Multi-pass membrane protein</topology>
    </subcellularLocation>
    <subcellularLocation>
        <location evidence="1">Endosome membrane</location>
        <topology evidence="1">Multi-pass membrane protein</topology>
    </subcellularLocation>
    <subcellularLocation>
        <location evidence="3">Golgi apparatus membrane</location>
        <topology evidence="3">Multi-pass membrane protein</topology>
    </subcellularLocation>
</comment>
<keyword evidence="9" id="KW-0967">Endosome</keyword>
<accession>A0A9J6AW22</accession>
<keyword evidence="13" id="KW-0067">ATP-binding</keyword>
<feature type="domain" description="Protein kinase" evidence="15">
    <location>
        <begin position="45"/>
        <end position="319"/>
    </location>
</feature>
<dbReference type="InterPro" id="IPR006702">
    <property type="entry name" value="CASP_dom"/>
</dbReference>
<dbReference type="GO" id="GO:0005886">
    <property type="term" value="C:plasma membrane"/>
    <property type="evidence" value="ECO:0007669"/>
    <property type="project" value="UniProtKB-SubCell"/>
</dbReference>
<comment type="similarity">
    <text evidence="4">Belongs to the nonaspanin (TM9SF) (TC 9.A.2) family.</text>
</comment>
<evidence type="ECO:0000256" key="1">
    <source>
        <dbReference type="ARBA" id="ARBA00004337"/>
    </source>
</evidence>
<sequence length="1340" mass="151746">MAKEIKGSPLAASFDYELYEGDPDHLRTVVAAPAPAGSYVDPASIKLKHRIGRGYFGDVWSATHHQSATDYDEHHEVAVKRLHPINEDQVKAFLSKFEELWVKLKSKQIQGVCWLHGITVISGKICIVMRSYEGSVGDKMARLKRGKLQLPDVLRYGIELAKVIQELHSMNVLVLNLKPTNFLLNEHDEVFLGDFGIPYLLLGVQPPDSDLALRRGTPNYMAPEQWEPEVRGPITCETDAWGFGCSIIEMLTGVQPLFGKSVHDIYRSVVINQEKPQLPGGLPTAIENILNGCFEYDLRNRPLMVDILQAFESSKNAVYSEGEGSDIGGTLSDKSKTCGFTTWLLSKDLLQVGDTIRSRKMFNPRNSQDLAVLEGSVVGLEKDTDRDGFVLVRVPNLRSPLRVNASTIERVTCGLATGDWVRLVNESKNHFSVGILHSVQRDGSITVGILGLETLWTGHSSEVEKVDPYLLGQFVQLKSNVETPRFEWPKKWGGGWATGRISQILPNGCLVVQFPGRLVFGEEPNTFLADPDEVIEVSFDTCPGIIKKYQHLEDFHWCIRPLSIAFSLLTAAKLGVSVGKCINAKLKKDSKDHRTKDGEVGGKPAWLRPNILFKEGAATASESYRYYDLPFCIPDHVKLEEKKEDLGEVLNGDQLVSGPYELDFLVDKDSEMLCRKKLTKDEVAQFRRAVDKDYYFEMYYDELPVWGLIGRVENREEIEDTKYYKYLLYKHIHFDIHYNMDRVIEITARMDPYSVLDLTEDREVDAEFTYTAKWKGTDILFENRMDKFMQTSLPHILEIHWFSIINSCVTVLLLTGFLAMILMRVLKNDFIKYAHDEEAVNDQEETGWKYIHGDVFRFPKHKSLFAAALGCGAQLFTLTIFIFLMALVGVFYPYNRGALFTALMVIYALTSGVAGYTSTSFYCQLEGTNWLIKHKLLARKREQTTRFKSMVEITVVELETRGNLVKNLVWTGCLFFGPLALTFCFLNSVAVSYSSTAALPLSTIMLIVLMLTLVTSPLLVLGGIAAKNSRTGFQAPCRTTKYPREIPVLPWYRSTIPQMAMTGFLQFSAIYVELYYIFESVWGQKIYTIYSMLFIVFVLLLIVTAFVTVASTYFQLAAEDHKWWWRSFLCGGSTGLFIYTYCLYYYARSGMSGFMQTSFFFGYMASICYGFFLMFGTIGFRASLLFVRHIYRSIKFCIVVSIIVLRSNKVTLDNGAKLEYDYYNSYRYMFAVMIAGIIYNTLHIPFAVYYLIAKKHLIKHKSFHNFQFYGDKITFGIIATAAGASLGATVDLQKVVYTENNSKIDYFLGLMYIPNAFLVAAFVSSGISSVLSSLSLQKSE</sequence>
<evidence type="ECO:0000256" key="7">
    <source>
        <dbReference type="ARBA" id="ARBA00022692"/>
    </source>
</evidence>
<keyword evidence="7 14" id="KW-0812">Transmembrane</keyword>
<dbReference type="InterPro" id="IPR004240">
    <property type="entry name" value="EMP70"/>
</dbReference>
<feature type="transmembrane region" description="Helical" evidence="14">
    <location>
        <begin position="1159"/>
        <end position="1178"/>
    </location>
</feature>
<dbReference type="Pfam" id="PF07714">
    <property type="entry name" value="PK_Tyr_Ser-Thr"/>
    <property type="match status" value="1"/>
</dbReference>
<dbReference type="Pfam" id="PF04535">
    <property type="entry name" value="CASP_dom"/>
    <property type="match status" value="1"/>
</dbReference>
<dbReference type="InterPro" id="IPR053293">
    <property type="entry name" value="OCM_Kinase"/>
</dbReference>
<keyword evidence="17" id="KW-1185">Reference proteome</keyword>
<feature type="transmembrane region" description="Helical" evidence="14">
    <location>
        <begin position="898"/>
        <end position="916"/>
    </location>
</feature>
<keyword evidence="13" id="KW-0547">Nucleotide-binding</keyword>
<evidence type="ECO:0000256" key="13">
    <source>
        <dbReference type="PROSITE-ProRule" id="PRU10141"/>
    </source>
</evidence>
<feature type="transmembrane region" description="Helical" evidence="14">
    <location>
        <begin position="1090"/>
        <end position="1116"/>
    </location>
</feature>
<dbReference type="GO" id="GO:0000139">
    <property type="term" value="C:Golgi membrane"/>
    <property type="evidence" value="ECO:0007669"/>
    <property type="project" value="UniProtKB-SubCell"/>
</dbReference>
<evidence type="ECO:0000313" key="16">
    <source>
        <dbReference type="EMBL" id="KAG5628327.1"/>
    </source>
</evidence>
<evidence type="ECO:0000256" key="5">
    <source>
        <dbReference type="ARBA" id="ARBA00007651"/>
    </source>
</evidence>
<evidence type="ECO:0000256" key="4">
    <source>
        <dbReference type="ARBA" id="ARBA00005227"/>
    </source>
</evidence>
<feature type="transmembrane region" description="Helical" evidence="14">
    <location>
        <begin position="968"/>
        <end position="991"/>
    </location>
</feature>
<dbReference type="InterPro" id="IPR000719">
    <property type="entry name" value="Prot_kinase_dom"/>
</dbReference>
<evidence type="ECO:0000256" key="9">
    <source>
        <dbReference type="ARBA" id="ARBA00022753"/>
    </source>
</evidence>
<evidence type="ECO:0000256" key="11">
    <source>
        <dbReference type="ARBA" id="ARBA00023034"/>
    </source>
</evidence>
<dbReference type="GO" id="GO:0004672">
    <property type="term" value="F:protein kinase activity"/>
    <property type="evidence" value="ECO:0007669"/>
    <property type="project" value="InterPro"/>
</dbReference>
<dbReference type="CDD" id="cd14014">
    <property type="entry name" value="STKc_PknB_like"/>
    <property type="match status" value="1"/>
</dbReference>
<evidence type="ECO:0000256" key="2">
    <source>
        <dbReference type="ARBA" id="ARBA00004651"/>
    </source>
</evidence>
<feature type="transmembrane region" description="Helical" evidence="14">
    <location>
        <begin position="1312"/>
        <end position="1336"/>
    </location>
</feature>
<dbReference type="GO" id="GO:0005524">
    <property type="term" value="F:ATP binding"/>
    <property type="evidence" value="ECO:0007669"/>
    <property type="project" value="UniProtKB-UniRule"/>
</dbReference>
<keyword evidence="6" id="KW-1003">Cell membrane</keyword>
<dbReference type="PANTHER" id="PTHR47209:SF10">
    <property type="entry name" value="E3 UBIQUITIN-PROTEIN LIGASE KEG-LIKE"/>
    <property type="match status" value="1"/>
</dbReference>
<protein>
    <recommendedName>
        <fullName evidence="15">Protein kinase domain-containing protein</fullName>
    </recommendedName>
</protein>
<feature type="transmembrane region" description="Helical" evidence="14">
    <location>
        <begin position="1228"/>
        <end position="1252"/>
    </location>
</feature>
<name>A0A9J6AW22_SOLCO</name>
<dbReference type="Gene3D" id="3.30.200.20">
    <property type="entry name" value="Phosphorylase Kinase, domain 1"/>
    <property type="match status" value="1"/>
</dbReference>
<dbReference type="GO" id="GO:0010008">
    <property type="term" value="C:endosome membrane"/>
    <property type="evidence" value="ECO:0007669"/>
    <property type="project" value="UniProtKB-SubCell"/>
</dbReference>
<dbReference type="Gene3D" id="1.10.510.10">
    <property type="entry name" value="Transferase(Phosphotransferase) domain 1"/>
    <property type="match status" value="1"/>
</dbReference>
<dbReference type="PANTHER" id="PTHR47209">
    <property type="entry name" value="OS06G0639500 PROTEIN"/>
    <property type="match status" value="1"/>
</dbReference>
<comment type="similarity">
    <text evidence="5">Belongs to the Casparian strip membrane proteins (CASP) family.</text>
</comment>
<dbReference type="OrthoDB" id="4062651at2759"/>
<evidence type="ECO:0000256" key="14">
    <source>
        <dbReference type="SAM" id="Phobius"/>
    </source>
</evidence>
<dbReference type="InterPro" id="IPR017441">
    <property type="entry name" value="Protein_kinase_ATP_BS"/>
</dbReference>
<dbReference type="SUPFAM" id="SSF56112">
    <property type="entry name" value="Protein kinase-like (PK-like)"/>
    <property type="match status" value="1"/>
</dbReference>
<dbReference type="EMBL" id="JACXVP010000001">
    <property type="protein sequence ID" value="KAG5628327.1"/>
    <property type="molecule type" value="Genomic_DNA"/>
</dbReference>
<evidence type="ECO:0000256" key="3">
    <source>
        <dbReference type="ARBA" id="ARBA00004653"/>
    </source>
</evidence>
<evidence type="ECO:0000259" key="15">
    <source>
        <dbReference type="PROSITE" id="PS50011"/>
    </source>
</evidence>
<reference evidence="16 17" key="1">
    <citation type="submission" date="2020-09" db="EMBL/GenBank/DDBJ databases">
        <title>De no assembly of potato wild relative species, Solanum commersonii.</title>
        <authorList>
            <person name="Cho K."/>
        </authorList>
    </citation>
    <scope>NUCLEOTIDE SEQUENCE [LARGE SCALE GENOMIC DNA]</scope>
    <source>
        <strain evidence="16">LZ3.2</strain>
        <tissue evidence="16">Leaf</tissue>
    </source>
</reference>
<dbReference type="PROSITE" id="PS50011">
    <property type="entry name" value="PROTEIN_KINASE_DOM"/>
    <property type="match status" value="1"/>
</dbReference>